<dbReference type="GO" id="GO:0005524">
    <property type="term" value="F:ATP binding"/>
    <property type="evidence" value="ECO:0007669"/>
    <property type="project" value="UniProtKB-UniRule"/>
</dbReference>
<dbReference type="PANTHER" id="PTHR43289">
    <property type="entry name" value="MITOGEN-ACTIVATED PROTEIN KINASE KINASE KINASE 20-RELATED"/>
    <property type="match status" value="1"/>
</dbReference>
<dbReference type="InterPro" id="IPR011009">
    <property type="entry name" value="Kinase-like_dom_sf"/>
</dbReference>
<dbReference type="GO" id="GO:0004674">
    <property type="term" value="F:protein serine/threonine kinase activity"/>
    <property type="evidence" value="ECO:0007669"/>
    <property type="project" value="UniProtKB-KW"/>
</dbReference>
<evidence type="ECO:0000256" key="2">
    <source>
        <dbReference type="ARBA" id="ARBA00022741"/>
    </source>
</evidence>
<dbReference type="Gene3D" id="1.10.510.10">
    <property type="entry name" value="Transferase(Phosphotransferase) domain 1"/>
    <property type="match status" value="1"/>
</dbReference>
<evidence type="ECO:0000313" key="8">
    <source>
        <dbReference type="Proteomes" id="UP000238356"/>
    </source>
</evidence>
<comment type="caution">
    <text evidence="7">The sequence shown here is derived from an EMBL/GenBank/DDBJ whole genome shotgun (WGS) entry which is preliminary data.</text>
</comment>
<dbReference type="Gene3D" id="3.30.200.20">
    <property type="entry name" value="Phosphorylase Kinase, domain 1"/>
    <property type="match status" value="1"/>
</dbReference>
<evidence type="ECO:0000256" key="5">
    <source>
        <dbReference type="PROSITE-ProRule" id="PRU10141"/>
    </source>
</evidence>
<dbReference type="CDD" id="cd14014">
    <property type="entry name" value="STKc_PknB_like"/>
    <property type="match status" value="1"/>
</dbReference>
<dbReference type="PROSITE" id="PS00107">
    <property type="entry name" value="PROTEIN_KINASE_ATP"/>
    <property type="match status" value="1"/>
</dbReference>
<dbReference type="EMBL" id="PSZD01000006">
    <property type="protein sequence ID" value="PPJ29325.1"/>
    <property type="molecule type" value="Genomic_DNA"/>
</dbReference>
<gene>
    <name evidence="7" type="ORF">C5F51_12930</name>
</gene>
<protein>
    <submittedName>
        <fullName evidence="7">Serine/threonine protein kinase</fullName>
    </submittedName>
</protein>
<dbReference type="Gene3D" id="1.25.40.10">
    <property type="entry name" value="Tetratricopeptide repeat domain"/>
    <property type="match status" value="1"/>
</dbReference>
<keyword evidence="1" id="KW-0808">Transferase</keyword>
<dbReference type="InterPro" id="IPR008271">
    <property type="entry name" value="Ser/Thr_kinase_AS"/>
</dbReference>
<dbReference type="SMART" id="SM00220">
    <property type="entry name" value="S_TKc"/>
    <property type="match status" value="1"/>
</dbReference>
<keyword evidence="8" id="KW-1185">Reference proteome</keyword>
<organism evidence="7 8">
    <name type="scientific">Nocardia nova</name>
    <dbReference type="NCBI Taxonomy" id="37330"/>
    <lineage>
        <taxon>Bacteria</taxon>
        <taxon>Bacillati</taxon>
        <taxon>Actinomycetota</taxon>
        <taxon>Actinomycetes</taxon>
        <taxon>Mycobacteriales</taxon>
        <taxon>Nocardiaceae</taxon>
        <taxon>Nocardia</taxon>
    </lineage>
</organism>
<keyword evidence="7" id="KW-0723">Serine/threonine-protein kinase</keyword>
<evidence type="ECO:0000256" key="4">
    <source>
        <dbReference type="ARBA" id="ARBA00022840"/>
    </source>
</evidence>
<accession>A0A2S6A8N5</accession>
<keyword evidence="3 7" id="KW-0418">Kinase</keyword>
<evidence type="ECO:0000256" key="3">
    <source>
        <dbReference type="ARBA" id="ARBA00022777"/>
    </source>
</evidence>
<evidence type="ECO:0000313" key="7">
    <source>
        <dbReference type="EMBL" id="PPJ29325.1"/>
    </source>
</evidence>
<proteinExistence type="predicted"/>
<dbReference type="SUPFAM" id="SSF48452">
    <property type="entry name" value="TPR-like"/>
    <property type="match status" value="1"/>
</dbReference>
<feature type="binding site" evidence="5">
    <location>
        <position position="42"/>
    </location>
    <ligand>
        <name>ATP</name>
        <dbReference type="ChEBI" id="CHEBI:30616"/>
    </ligand>
</feature>
<dbReference type="PROSITE" id="PS00108">
    <property type="entry name" value="PROTEIN_KINASE_ST"/>
    <property type="match status" value="1"/>
</dbReference>
<dbReference type="InterPro" id="IPR011990">
    <property type="entry name" value="TPR-like_helical_dom_sf"/>
</dbReference>
<keyword evidence="4 5" id="KW-0067">ATP-binding</keyword>
<sequence length="479" mass="52591">MAVTQPRIDGGRYELVREIGAGGMGQVFEGYDSHLKRRIAVKITHPNLDRDPNWTKRFLREAEFMAQISHPGMPAIHDAGISPGPPERPYLVMEFVDGTTFDELLARRGPLPVGVVATLGAQAVAVLAAAHRNRIYHRDLKPSNLMLCADGTVKVLDFGLAVTTDTGVTRYTSTGNTLGTPAFMAPEQVEGRTVVPQTDLYALGLVLYELLTGDRVMTGSSPYVVWQNQVHFTPNEIRRERPDVPVDMARLIMSSIAKSPDRRPEDAATVHAVLMRYADGVAELPEVKDPYGPARMYAAAASTAGTSRTAATVVAPTIVTGETVVVPPRTTDFSRSDIERAIHRARDLAAESRFTPAIANLKTVVEQAISQLGPRDADVVEARLNLAALRFDSNDFTGAAELFRTLIDDLTAERGPYDEQVMHCQRQLATCDVQNGDITAALTRLRRLHSQMAVRYGEQDRRVVDLVEQIKLIEMGGER</sequence>
<dbReference type="PANTHER" id="PTHR43289:SF34">
    <property type="entry name" value="SERINE_THREONINE-PROTEIN KINASE YBDM-RELATED"/>
    <property type="match status" value="1"/>
</dbReference>
<reference evidence="7 8" key="1">
    <citation type="submission" date="2018-02" db="EMBL/GenBank/DDBJ databases">
        <title>8 Nocardia nova and 1 Nocardia cyriacigeorgica strain used for evolution to TMP-SMX.</title>
        <authorList>
            <person name="Mehta H."/>
            <person name="Weng J."/>
            <person name="Shamoo Y."/>
        </authorList>
    </citation>
    <scope>NUCLEOTIDE SEQUENCE [LARGE SCALE GENOMIC DNA]</scope>
    <source>
        <strain evidence="7 8">BAA2227</strain>
    </source>
</reference>
<evidence type="ECO:0000256" key="1">
    <source>
        <dbReference type="ARBA" id="ARBA00022679"/>
    </source>
</evidence>
<dbReference type="AlphaFoldDB" id="A0A2S6A8N5"/>
<feature type="domain" description="Protein kinase" evidence="6">
    <location>
        <begin position="13"/>
        <end position="274"/>
    </location>
</feature>
<name>A0A2S6A8N5_9NOCA</name>
<dbReference type="Proteomes" id="UP000238356">
    <property type="component" value="Unassembled WGS sequence"/>
</dbReference>
<dbReference type="Pfam" id="PF00069">
    <property type="entry name" value="Pkinase"/>
    <property type="match status" value="1"/>
</dbReference>
<keyword evidence="2 5" id="KW-0547">Nucleotide-binding</keyword>
<dbReference type="InterPro" id="IPR017441">
    <property type="entry name" value="Protein_kinase_ATP_BS"/>
</dbReference>
<dbReference type="SUPFAM" id="SSF56112">
    <property type="entry name" value="Protein kinase-like (PK-like)"/>
    <property type="match status" value="1"/>
</dbReference>
<evidence type="ECO:0000259" key="6">
    <source>
        <dbReference type="PROSITE" id="PS50011"/>
    </source>
</evidence>
<dbReference type="InterPro" id="IPR000719">
    <property type="entry name" value="Prot_kinase_dom"/>
</dbReference>
<dbReference type="PROSITE" id="PS50011">
    <property type="entry name" value="PROTEIN_KINASE_DOM"/>
    <property type="match status" value="1"/>
</dbReference>